<keyword evidence="4" id="KW-1185">Reference proteome</keyword>
<comment type="caution">
    <text evidence="3">The sequence shown here is derived from an EMBL/GenBank/DDBJ whole genome shotgun (WGS) entry which is preliminary data.</text>
</comment>
<dbReference type="PANTHER" id="PTHR33332">
    <property type="entry name" value="REVERSE TRANSCRIPTASE DOMAIN-CONTAINING PROTEIN"/>
    <property type="match status" value="1"/>
</dbReference>
<dbReference type="AlphaFoldDB" id="A0A4Y2U011"/>
<organism evidence="3 4">
    <name type="scientific">Araneus ventricosus</name>
    <name type="common">Orbweaver spider</name>
    <name type="synonym">Epeira ventricosa</name>
    <dbReference type="NCBI Taxonomy" id="182803"/>
    <lineage>
        <taxon>Eukaryota</taxon>
        <taxon>Metazoa</taxon>
        <taxon>Ecdysozoa</taxon>
        <taxon>Arthropoda</taxon>
        <taxon>Chelicerata</taxon>
        <taxon>Arachnida</taxon>
        <taxon>Araneae</taxon>
        <taxon>Araneomorphae</taxon>
        <taxon>Entelegynae</taxon>
        <taxon>Araneoidea</taxon>
        <taxon>Araneidae</taxon>
        <taxon>Araneus</taxon>
    </lineage>
</organism>
<feature type="domain" description="Reverse transcriptase" evidence="1">
    <location>
        <begin position="1"/>
        <end position="149"/>
    </location>
</feature>
<sequence>MRLGVSAQLIKILRSYLTSRNFQVRVNHIISSPCPILSGCAQGSLISPTLFNIYVNDIPKTRSCHLAIFADDTAILSKHKDPHTISTRLQHYISQLQLWLRDWKIKVNPNKCACLLFTKKHYIPPLPSLEIFGQPVPRVFEYKYLGLYLDPRLSFNIHINNAIQKATIASTQLSSLVARWNTLPIKHKLLLYKAIIRPVLMYGSQVWGSTSLMNIKKLQVFQNKHLVHIVNAPWYVRRKVIHNDLKIEPISEFIIKTSLLVSLIKFPRFVTSCYKHQLMTLRSPVQGNALELRWMRSLLTSPKSKDLEQIQFLPIWVIKLSKFPFRTLLATLCYARFSALSTTFLNYLPIFTC</sequence>
<gene>
    <name evidence="3" type="primary">pol_3871</name>
    <name evidence="2" type="synonym">pol_4029</name>
    <name evidence="2" type="ORF">AVEN_149090_1</name>
    <name evidence="3" type="ORF">AVEN_72237_1</name>
</gene>
<keyword evidence="3" id="KW-0695">RNA-directed DNA polymerase</keyword>
<dbReference type="SUPFAM" id="SSF56672">
    <property type="entry name" value="DNA/RNA polymerases"/>
    <property type="match status" value="1"/>
</dbReference>
<dbReference type="EMBL" id="BGPR01031770">
    <property type="protein sequence ID" value="GBO04999.1"/>
    <property type="molecule type" value="Genomic_DNA"/>
</dbReference>
<protein>
    <submittedName>
        <fullName evidence="3">RNA-directed DNA polymerase from mobile element jockey</fullName>
    </submittedName>
</protein>
<accession>A0A4Y2U011</accession>
<evidence type="ECO:0000259" key="1">
    <source>
        <dbReference type="PROSITE" id="PS50878"/>
    </source>
</evidence>
<evidence type="ECO:0000313" key="2">
    <source>
        <dbReference type="EMBL" id="GBO04999.1"/>
    </source>
</evidence>
<evidence type="ECO:0000313" key="3">
    <source>
        <dbReference type="EMBL" id="GBO05010.1"/>
    </source>
</evidence>
<keyword evidence="3" id="KW-0808">Transferase</keyword>
<dbReference type="InterPro" id="IPR043502">
    <property type="entry name" value="DNA/RNA_pol_sf"/>
</dbReference>
<name>A0A4Y2U011_ARAVE</name>
<reference evidence="3 4" key="1">
    <citation type="journal article" date="2019" name="Sci. Rep.">
        <title>Orb-weaving spider Araneus ventricosus genome elucidates the spidroin gene catalogue.</title>
        <authorList>
            <person name="Kono N."/>
            <person name="Nakamura H."/>
            <person name="Ohtoshi R."/>
            <person name="Moran D.A.P."/>
            <person name="Shinohara A."/>
            <person name="Yoshida Y."/>
            <person name="Fujiwara M."/>
            <person name="Mori M."/>
            <person name="Tomita M."/>
            <person name="Arakawa K."/>
        </authorList>
    </citation>
    <scope>NUCLEOTIDE SEQUENCE [LARGE SCALE GENOMIC DNA]</scope>
</reference>
<dbReference type="OrthoDB" id="6436989at2759"/>
<dbReference type="InterPro" id="IPR000477">
    <property type="entry name" value="RT_dom"/>
</dbReference>
<dbReference type="Proteomes" id="UP000499080">
    <property type="component" value="Unassembled WGS sequence"/>
</dbReference>
<dbReference type="InterPro" id="IPR043128">
    <property type="entry name" value="Rev_trsase/Diguanyl_cyclase"/>
</dbReference>
<keyword evidence="3" id="KW-0548">Nucleotidyltransferase</keyword>
<dbReference type="EMBL" id="BGPR01031780">
    <property type="protein sequence ID" value="GBO05010.1"/>
    <property type="molecule type" value="Genomic_DNA"/>
</dbReference>
<evidence type="ECO:0000313" key="4">
    <source>
        <dbReference type="Proteomes" id="UP000499080"/>
    </source>
</evidence>
<dbReference type="Gene3D" id="3.30.70.270">
    <property type="match status" value="1"/>
</dbReference>
<dbReference type="PROSITE" id="PS50878">
    <property type="entry name" value="RT_POL"/>
    <property type="match status" value="1"/>
</dbReference>
<proteinExistence type="predicted"/>
<dbReference type="Pfam" id="PF00078">
    <property type="entry name" value="RVT_1"/>
    <property type="match status" value="1"/>
</dbReference>
<dbReference type="GO" id="GO:0003964">
    <property type="term" value="F:RNA-directed DNA polymerase activity"/>
    <property type="evidence" value="ECO:0007669"/>
    <property type="project" value="UniProtKB-KW"/>
</dbReference>